<dbReference type="SMART" id="SM00822">
    <property type="entry name" value="PKS_KR"/>
    <property type="match status" value="1"/>
</dbReference>
<dbReference type="GO" id="GO:0016491">
    <property type="term" value="F:oxidoreductase activity"/>
    <property type="evidence" value="ECO:0007669"/>
    <property type="project" value="UniProtKB-KW"/>
</dbReference>
<comment type="caution">
    <text evidence="5">The sequence shown here is derived from an EMBL/GenBank/DDBJ whole genome shotgun (WGS) entry which is preliminary data.</text>
</comment>
<evidence type="ECO:0000256" key="1">
    <source>
        <dbReference type="ARBA" id="ARBA00006484"/>
    </source>
</evidence>
<sequence>MAERFTGKVALVTGGSSGIGRTIAVAFAREGATVVVSGRNAEALAQTVKECEAAGGTATAVVADVSDAAEVANLVATTVERHGGLDIAVNNAGIAAKPAPTADIDDDVFAAVFATNVTGTFLCMKHEIAHMRGHGGGVIVNISSSIGPHGRRPGMAAYAASKAAVSALTRTAARDHIGDGIRINAVSPGASDTEMSLRPGETDSDRAARVASTVPLGRVGTTAEVANAVLWLASPESTFAVGHDLVVDGGVTA</sequence>
<dbReference type="PRINTS" id="PR00081">
    <property type="entry name" value="GDHRDH"/>
</dbReference>
<evidence type="ECO:0000313" key="5">
    <source>
        <dbReference type="EMBL" id="REH45900.1"/>
    </source>
</evidence>
<dbReference type="NCBIfam" id="NF005559">
    <property type="entry name" value="PRK07231.1"/>
    <property type="match status" value="1"/>
</dbReference>
<reference evidence="5 6" key="1">
    <citation type="submission" date="2018-08" db="EMBL/GenBank/DDBJ databases">
        <title>Genomic Encyclopedia of Archaeal and Bacterial Type Strains, Phase II (KMG-II): from individual species to whole genera.</title>
        <authorList>
            <person name="Goeker M."/>
        </authorList>
    </citation>
    <scope>NUCLEOTIDE SEQUENCE [LARGE SCALE GENOMIC DNA]</scope>
    <source>
        <strain evidence="5 6">DSM 45791</strain>
    </source>
</reference>
<dbReference type="CDD" id="cd05233">
    <property type="entry name" value="SDR_c"/>
    <property type="match status" value="1"/>
</dbReference>
<dbReference type="InterPro" id="IPR036291">
    <property type="entry name" value="NAD(P)-bd_dom_sf"/>
</dbReference>
<dbReference type="FunFam" id="3.40.50.720:FF:000084">
    <property type="entry name" value="Short-chain dehydrogenase reductase"/>
    <property type="match status" value="1"/>
</dbReference>
<protein>
    <submittedName>
        <fullName evidence="5">NAD(P)-dependent dehydrogenase (Short-subunit alcohol dehydrogenase family)</fullName>
    </submittedName>
</protein>
<dbReference type="Gene3D" id="3.40.50.720">
    <property type="entry name" value="NAD(P)-binding Rossmann-like Domain"/>
    <property type="match status" value="1"/>
</dbReference>
<feature type="domain" description="Ketoreductase" evidence="4">
    <location>
        <begin position="8"/>
        <end position="213"/>
    </location>
</feature>
<dbReference type="PRINTS" id="PR00080">
    <property type="entry name" value="SDRFAMILY"/>
</dbReference>
<accession>A0A3E0HHQ3</accession>
<organism evidence="5 6">
    <name type="scientific">Kutzneria buriramensis</name>
    <dbReference type="NCBI Taxonomy" id="1045776"/>
    <lineage>
        <taxon>Bacteria</taxon>
        <taxon>Bacillati</taxon>
        <taxon>Actinomycetota</taxon>
        <taxon>Actinomycetes</taxon>
        <taxon>Pseudonocardiales</taxon>
        <taxon>Pseudonocardiaceae</taxon>
        <taxon>Kutzneria</taxon>
    </lineage>
</organism>
<keyword evidence="3" id="KW-0520">NAD</keyword>
<evidence type="ECO:0000313" key="6">
    <source>
        <dbReference type="Proteomes" id="UP000256269"/>
    </source>
</evidence>
<dbReference type="EMBL" id="QUNO01000007">
    <property type="protein sequence ID" value="REH45900.1"/>
    <property type="molecule type" value="Genomic_DNA"/>
</dbReference>
<proteinExistence type="inferred from homology"/>
<comment type="similarity">
    <text evidence="1">Belongs to the short-chain dehydrogenases/reductases (SDR) family.</text>
</comment>
<gene>
    <name evidence="5" type="ORF">BCF44_10732</name>
</gene>
<keyword evidence="2" id="KW-0560">Oxidoreductase</keyword>
<dbReference type="PANTHER" id="PTHR24321">
    <property type="entry name" value="DEHYDROGENASES, SHORT CHAIN"/>
    <property type="match status" value="1"/>
</dbReference>
<dbReference type="SUPFAM" id="SSF51735">
    <property type="entry name" value="NAD(P)-binding Rossmann-fold domains"/>
    <property type="match status" value="1"/>
</dbReference>
<dbReference type="AlphaFoldDB" id="A0A3E0HHQ3"/>
<dbReference type="PANTHER" id="PTHR24321:SF8">
    <property type="entry name" value="ESTRADIOL 17-BETA-DEHYDROGENASE 8-RELATED"/>
    <property type="match status" value="1"/>
</dbReference>
<dbReference type="InterPro" id="IPR020904">
    <property type="entry name" value="Sc_DH/Rdtase_CS"/>
</dbReference>
<evidence type="ECO:0000256" key="2">
    <source>
        <dbReference type="ARBA" id="ARBA00023002"/>
    </source>
</evidence>
<dbReference type="PROSITE" id="PS00061">
    <property type="entry name" value="ADH_SHORT"/>
    <property type="match status" value="1"/>
</dbReference>
<evidence type="ECO:0000259" key="4">
    <source>
        <dbReference type="SMART" id="SM00822"/>
    </source>
</evidence>
<dbReference type="RefSeq" id="WP_116176077.1">
    <property type="nucleotide sequence ID" value="NZ_CP144375.1"/>
</dbReference>
<dbReference type="InterPro" id="IPR057326">
    <property type="entry name" value="KR_dom"/>
</dbReference>
<dbReference type="Proteomes" id="UP000256269">
    <property type="component" value="Unassembled WGS sequence"/>
</dbReference>
<dbReference type="Pfam" id="PF13561">
    <property type="entry name" value="adh_short_C2"/>
    <property type="match status" value="1"/>
</dbReference>
<name>A0A3E0HHQ3_9PSEU</name>
<dbReference type="InterPro" id="IPR002347">
    <property type="entry name" value="SDR_fam"/>
</dbReference>
<evidence type="ECO:0000256" key="3">
    <source>
        <dbReference type="ARBA" id="ARBA00023027"/>
    </source>
</evidence>
<dbReference type="OrthoDB" id="9787298at2"/>
<keyword evidence="6" id="KW-1185">Reference proteome</keyword>